<comment type="cofactor">
    <cofactor evidence="2">
        <name>Fe cation</name>
        <dbReference type="ChEBI" id="CHEBI:24875"/>
    </cofactor>
    <text evidence="2">Binds 1 Fe cation per subunit.</text>
</comment>
<evidence type="ECO:0000256" key="3">
    <source>
        <dbReference type="RuleBase" id="RU003457"/>
    </source>
</evidence>
<gene>
    <name evidence="6" type="ORF">BN980_GECA20s00120g</name>
</gene>
<evidence type="ECO:0008006" key="8">
    <source>
        <dbReference type="Google" id="ProtNLM"/>
    </source>
</evidence>
<dbReference type="InterPro" id="IPR003829">
    <property type="entry name" value="Pirin_N_dom"/>
</dbReference>
<comment type="caution">
    <text evidence="6">The sequence shown here is derived from an EMBL/GenBank/DDBJ whole genome shotgun (WGS) entry which is preliminary data.</text>
</comment>
<name>A0A0J9XIY0_GEOCN</name>
<sequence length="313" mass="34751">MTTATTHITVKSTSTPRAVIKAIPAIEQDEGVGARVRRSIGNMSVRNFTPFLMLDHFKVDPSAGFPDHPHRGQETITYVLKGNVDHEDFTGSKGTLGPGDLQFMTAGRGIVHAEMPRIDAEQDGSLSAVEGLQLWVDLPAKLKACEPRYRDLRAKEIPIVTPNDKVTVKVISGQSYGVDSVKDLAYTPVWMLDFTVLPGGSVEQKVPHGFNAFLYSMDGEVVVEGKKFPKFTNIFFDTEGDEIHVSVPESFHSPARFVIVAGEILNQEIVQRGPFVETSFERILKAFMDYRNFTNGFERAKGWASEIGKRMLF</sequence>
<evidence type="ECO:0000259" key="5">
    <source>
        <dbReference type="Pfam" id="PF05726"/>
    </source>
</evidence>
<dbReference type="SUPFAM" id="SSF51182">
    <property type="entry name" value="RmlC-like cupins"/>
    <property type="match status" value="1"/>
</dbReference>
<dbReference type="PANTHER" id="PTHR13903:SF8">
    <property type="entry name" value="PIRIN"/>
    <property type="match status" value="1"/>
</dbReference>
<comment type="similarity">
    <text evidence="1 3">Belongs to the pirin family.</text>
</comment>
<feature type="binding site" evidence="2">
    <location>
        <position position="68"/>
    </location>
    <ligand>
        <name>Fe cation</name>
        <dbReference type="ChEBI" id="CHEBI:24875"/>
    </ligand>
</feature>
<organism evidence="6 7">
    <name type="scientific">Geotrichum candidum</name>
    <name type="common">Oospora lactis</name>
    <name type="synonym">Dipodascus geotrichum</name>
    <dbReference type="NCBI Taxonomy" id="1173061"/>
    <lineage>
        <taxon>Eukaryota</taxon>
        <taxon>Fungi</taxon>
        <taxon>Dikarya</taxon>
        <taxon>Ascomycota</taxon>
        <taxon>Saccharomycotina</taxon>
        <taxon>Dipodascomycetes</taxon>
        <taxon>Dipodascales</taxon>
        <taxon>Dipodascaceae</taxon>
        <taxon>Geotrichum</taxon>
    </lineage>
</organism>
<dbReference type="InterPro" id="IPR011051">
    <property type="entry name" value="RmlC_Cupin_sf"/>
</dbReference>
<dbReference type="PIRSF" id="PIRSF006232">
    <property type="entry name" value="Pirin"/>
    <property type="match status" value="1"/>
</dbReference>
<dbReference type="GO" id="GO:0046872">
    <property type="term" value="F:metal ion binding"/>
    <property type="evidence" value="ECO:0007669"/>
    <property type="project" value="UniProtKB-KW"/>
</dbReference>
<evidence type="ECO:0000313" key="7">
    <source>
        <dbReference type="Proteomes" id="UP000242525"/>
    </source>
</evidence>
<dbReference type="STRING" id="1173061.A0A0J9XIY0"/>
<feature type="binding site" evidence="2">
    <location>
        <position position="112"/>
    </location>
    <ligand>
        <name>Fe cation</name>
        <dbReference type="ChEBI" id="CHEBI:24875"/>
    </ligand>
</feature>
<feature type="domain" description="Pirin C-terminal" evidence="5">
    <location>
        <begin position="191"/>
        <end position="295"/>
    </location>
</feature>
<evidence type="ECO:0000259" key="4">
    <source>
        <dbReference type="Pfam" id="PF02678"/>
    </source>
</evidence>
<dbReference type="InterPro" id="IPR014710">
    <property type="entry name" value="RmlC-like_jellyroll"/>
</dbReference>
<evidence type="ECO:0000256" key="1">
    <source>
        <dbReference type="ARBA" id="ARBA00008416"/>
    </source>
</evidence>
<reference evidence="6" key="1">
    <citation type="submission" date="2014-03" db="EMBL/GenBank/DDBJ databases">
        <authorList>
            <person name="Casaregola S."/>
        </authorList>
    </citation>
    <scope>NUCLEOTIDE SEQUENCE [LARGE SCALE GENOMIC DNA]</scope>
    <source>
        <strain evidence="6">CLIB 918</strain>
    </source>
</reference>
<dbReference type="InterPro" id="IPR012093">
    <property type="entry name" value="Pirin"/>
</dbReference>
<dbReference type="EMBL" id="CCBN010000020">
    <property type="protein sequence ID" value="CDO57257.1"/>
    <property type="molecule type" value="Genomic_DNA"/>
</dbReference>
<feature type="binding site" evidence="2">
    <location>
        <position position="70"/>
    </location>
    <ligand>
        <name>Fe cation</name>
        <dbReference type="ChEBI" id="CHEBI:24875"/>
    </ligand>
</feature>
<dbReference type="PANTHER" id="PTHR13903">
    <property type="entry name" value="PIRIN-RELATED"/>
    <property type="match status" value="1"/>
</dbReference>
<dbReference type="Pfam" id="PF02678">
    <property type="entry name" value="Pirin"/>
    <property type="match status" value="1"/>
</dbReference>
<accession>A0A0J9XIY0</accession>
<keyword evidence="2" id="KW-0408">Iron</keyword>
<evidence type="ECO:0000313" key="6">
    <source>
        <dbReference type="EMBL" id="CDO57257.1"/>
    </source>
</evidence>
<keyword evidence="7" id="KW-1185">Reference proteome</keyword>
<proteinExistence type="inferred from homology"/>
<dbReference type="Gene3D" id="2.60.120.10">
    <property type="entry name" value="Jelly Rolls"/>
    <property type="match status" value="2"/>
</dbReference>
<feature type="domain" description="Pirin N-terminal" evidence="4">
    <location>
        <begin position="34"/>
        <end position="136"/>
    </location>
</feature>
<keyword evidence="2" id="KW-0479">Metal-binding</keyword>
<dbReference type="InterPro" id="IPR008778">
    <property type="entry name" value="Pirin_C_dom"/>
</dbReference>
<dbReference type="Proteomes" id="UP000242525">
    <property type="component" value="Unassembled WGS sequence"/>
</dbReference>
<feature type="binding site" evidence="2">
    <location>
        <position position="114"/>
    </location>
    <ligand>
        <name>Fe cation</name>
        <dbReference type="ChEBI" id="CHEBI:24875"/>
    </ligand>
</feature>
<evidence type="ECO:0000256" key="2">
    <source>
        <dbReference type="PIRSR" id="PIRSR006232-1"/>
    </source>
</evidence>
<dbReference type="CDD" id="cd02909">
    <property type="entry name" value="cupin_pirin_N"/>
    <property type="match status" value="1"/>
</dbReference>
<protein>
    <recommendedName>
        <fullName evidence="8">Pirin</fullName>
    </recommendedName>
</protein>
<dbReference type="OrthoDB" id="198735at2759"/>
<dbReference type="CDD" id="cd02247">
    <property type="entry name" value="cupin_pirin_C"/>
    <property type="match status" value="1"/>
</dbReference>
<dbReference type="Pfam" id="PF05726">
    <property type="entry name" value="Pirin_C"/>
    <property type="match status" value="1"/>
</dbReference>
<dbReference type="AlphaFoldDB" id="A0A0J9XIY0"/>